<evidence type="ECO:0000313" key="3">
    <source>
        <dbReference type="Proteomes" id="UP000224567"/>
    </source>
</evidence>
<evidence type="ECO:0000256" key="1">
    <source>
        <dbReference type="SAM" id="MobiDB-lite"/>
    </source>
</evidence>
<proteinExistence type="predicted"/>
<feature type="region of interest" description="Disordered" evidence="1">
    <location>
        <begin position="604"/>
        <end position="633"/>
    </location>
</feature>
<organism evidence="2 3">
    <name type="scientific">Capsicum baccatum</name>
    <name type="common">Peruvian pepper</name>
    <dbReference type="NCBI Taxonomy" id="33114"/>
    <lineage>
        <taxon>Eukaryota</taxon>
        <taxon>Viridiplantae</taxon>
        <taxon>Streptophyta</taxon>
        <taxon>Embryophyta</taxon>
        <taxon>Tracheophyta</taxon>
        <taxon>Spermatophyta</taxon>
        <taxon>Magnoliopsida</taxon>
        <taxon>eudicotyledons</taxon>
        <taxon>Gunneridae</taxon>
        <taxon>Pentapetalae</taxon>
        <taxon>asterids</taxon>
        <taxon>lamiids</taxon>
        <taxon>Solanales</taxon>
        <taxon>Solanaceae</taxon>
        <taxon>Solanoideae</taxon>
        <taxon>Capsiceae</taxon>
        <taxon>Capsicum</taxon>
    </lineage>
</organism>
<gene>
    <name evidence="2" type="ORF">CQW23_31103</name>
</gene>
<dbReference type="STRING" id="33114.A0A2G2V8I2"/>
<keyword evidence="3" id="KW-1185">Reference proteome</keyword>
<sequence>MALICFVFDLRSLSPPLLRDLKQSMLQLANFYAISSPTCCSTGSSRSKPLVDRIGLCYVFKNRISRTDELKVAYSPRGNFSLRDFHHAVNNLPSDAFLPDFNSSIALCCSDLKLCSILNDRVLYAWGGHGKDITRKVILISSSIFETLDSASKKALADAADNCVSVEFVFLEQNSSHLVDTPGSINKFLKQIGDLENCSFQNYIPDGHALSGLVKKWFQELKEDLEEQLQACFVFESNLLGSTNQISCNLCSSLNQIIDEFVPCKFSLRGQSCRCHGIPYDNPQMIRSDMASCPVTGLELGELDVVDSSVKIGEHTILYMPSFQCCQDLHKAHLPINFNVIERTNLRSLDEGIILGASYIVTPAFSELDDTDKSELNAKLFQVLCGVLHSLDQGLVCSSNCNVETAKQTSFLCYYILLPSEKGVMILRRLAGSEEVLPVPDITNIAFPVSEDIENSLQASLLKIELRNYDPVQHNRGFHQRLNLLVKESLQFGAIPAKAKEPMKPSHAALQDPIVEDLSVQANNVEVIEDNMLDSKLTDGKTGAKITEEWEQLVVIEMPKMSSPTCISKPKLHKEVSSPSQSTGKLDVKTSRILERLEVPKQLKRKAASPTVSAPLTVSNSKQLKRKAASPTMSAHLTVPSSSVKKPLIPFGDSNTASQAIVLSQPMKPNFQRLKKKR</sequence>
<dbReference type="PANTHER" id="PTHR38390:SF2">
    <property type="entry name" value="OS01G0103900 PROTEIN"/>
    <property type="match status" value="1"/>
</dbReference>
<evidence type="ECO:0000313" key="2">
    <source>
        <dbReference type="EMBL" id="PHT29301.1"/>
    </source>
</evidence>
<dbReference type="PANTHER" id="PTHR38390">
    <property type="entry name" value="OS01G0103900 PROTEIN"/>
    <property type="match status" value="1"/>
</dbReference>
<dbReference type="EMBL" id="MLFT02000129">
    <property type="protein sequence ID" value="PHT29301.1"/>
    <property type="molecule type" value="Genomic_DNA"/>
</dbReference>
<name>A0A2G2V8I2_CAPBA</name>
<dbReference type="AlphaFoldDB" id="A0A2G2V8I2"/>
<reference evidence="3" key="2">
    <citation type="journal article" date="2017" name="J. Anim. Genet.">
        <title>Multiple reference genome sequences of hot pepper reveal the massive evolution of plant disease resistance genes by retroduplication.</title>
        <authorList>
            <person name="Kim S."/>
            <person name="Park J."/>
            <person name="Yeom S.-I."/>
            <person name="Kim Y.-M."/>
            <person name="Seo E."/>
            <person name="Kim K.-T."/>
            <person name="Kim M.-S."/>
            <person name="Lee J.M."/>
            <person name="Cheong K."/>
            <person name="Shin H.-S."/>
            <person name="Kim S.-B."/>
            <person name="Han K."/>
            <person name="Lee J."/>
            <person name="Park M."/>
            <person name="Lee H.-A."/>
            <person name="Lee H.-Y."/>
            <person name="Lee Y."/>
            <person name="Oh S."/>
            <person name="Lee J.H."/>
            <person name="Choi E."/>
            <person name="Choi E."/>
            <person name="Lee S.E."/>
            <person name="Jeon J."/>
            <person name="Kim H."/>
            <person name="Choi G."/>
            <person name="Song H."/>
            <person name="Lee J."/>
            <person name="Lee S.-C."/>
            <person name="Kwon J.-K."/>
            <person name="Lee H.-Y."/>
            <person name="Koo N."/>
            <person name="Hong Y."/>
            <person name="Kim R.W."/>
            <person name="Kang W.-H."/>
            <person name="Huh J.H."/>
            <person name="Kang B.-C."/>
            <person name="Yang T.-J."/>
            <person name="Lee Y.-H."/>
            <person name="Bennetzen J.L."/>
            <person name="Choi D."/>
        </authorList>
    </citation>
    <scope>NUCLEOTIDE SEQUENCE [LARGE SCALE GENOMIC DNA]</scope>
    <source>
        <strain evidence="3">cv. PBC81</strain>
    </source>
</reference>
<feature type="region of interest" description="Disordered" evidence="1">
    <location>
        <begin position="566"/>
        <end position="586"/>
    </location>
</feature>
<dbReference type="Proteomes" id="UP000224567">
    <property type="component" value="Unassembled WGS sequence"/>
</dbReference>
<comment type="caution">
    <text evidence="2">The sequence shown here is derived from an EMBL/GenBank/DDBJ whole genome shotgun (WGS) entry which is preliminary data.</text>
</comment>
<feature type="compositionally biased region" description="Polar residues" evidence="1">
    <location>
        <begin position="610"/>
        <end position="622"/>
    </location>
</feature>
<dbReference type="OrthoDB" id="1906673at2759"/>
<protein>
    <submittedName>
        <fullName evidence="2">Uncharacterized protein</fullName>
    </submittedName>
</protein>
<reference evidence="2 3" key="1">
    <citation type="journal article" date="2017" name="Genome Biol.">
        <title>New reference genome sequences of hot pepper reveal the massive evolution of plant disease-resistance genes by retroduplication.</title>
        <authorList>
            <person name="Kim S."/>
            <person name="Park J."/>
            <person name="Yeom S.I."/>
            <person name="Kim Y.M."/>
            <person name="Seo E."/>
            <person name="Kim K.T."/>
            <person name="Kim M.S."/>
            <person name="Lee J.M."/>
            <person name="Cheong K."/>
            <person name="Shin H.S."/>
            <person name="Kim S.B."/>
            <person name="Han K."/>
            <person name="Lee J."/>
            <person name="Park M."/>
            <person name="Lee H.A."/>
            <person name="Lee H.Y."/>
            <person name="Lee Y."/>
            <person name="Oh S."/>
            <person name="Lee J.H."/>
            <person name="Choi E."/>
            <person name="Choi E."/>
            <person name="Lee S.E."/>
            <person name="Jeon J."/>
            <person name="Kim H."/>
            <person name="Choi G."/>
            <person name="Song H."/>
            <person name="Lee J."/>
            <person name="Lee S.C."/>
            <person name="Kwon J.K."/>
            <person name="Lee H.Y."/>
            <person name="Koo N."/>
            <person name="Hong Y."/>
            <person name="Kim R.W."/>
            <person name="Kang W.H."/>
            <person name="Huh J.H."/>
            <person name="Kang B.C."/>
            <person name="Yang T.J."/>
            <person name="Lee Y.H."/>
            <person name="Bennetzen J.L."/>
            <person name="Choi D."/>
        </authorList>
    </citation>
    <scope>NUCLEOTIDE SEQUENCE [LARGE SCALE GENOMIC DNA]</scope>
    <source>
        <strain evidence="3">cv. PBC81</strain>
        <tissue evidence="2">Leaf</tissue>
    </source>
</reference>
<accession>A0A2G2V8I2</accession>